<protein>
    <submittedName>
        <fullName evidence="2">Uncharacterized protein</fullName>
    </submittedName>
</protein>
<accession>A0A9P7C8L3</accession>
<dbReference type="OrthoDB" id="2252247at2759"/>
<proteinExistence type="predicted"/>
<evidence type="ECO:0000313" key="2">
    <source>
        <dbReference type="EMBL" id="KAG1541427.1"/>
    </source>
</evidence>
<dbReference type="Proteomes" id="UP000717996">
    <property type="component" value="Unassembled WGS sequence"/>
</dbReference>
<dbReference type="EMBL" id="JAANIT010001238">
    <property type="protein sequence ID" value="KAG1541427.1"/>
    <property type="molecule type" value="Genomic_DNA"/>
</dbReference>
<name>A0A9P7C8L3_RHIOR</name>
<organism evidence="2 3">
    <name type="scientific">Rhizopus oryzae</name>
    <name type="common">Mucormycosis agent</name>
    <name type="synonym">Rhizopus arrhizus var. delemar</name>
    <dbReference type="NCBI Taxonomy" id="64495"/>
    <lineage>
        <taxon>Eukaryota</taxon>
        <taxon>Fungi</taxon>
        <taxon>Fungi incertae sedis</taxon>
        <taxon>Mucoromycota</taxon>
        <taxon>Mucoromycotina</taxon>
        <taxon>Mucoromycetes</taxon>
        <taxon>Mucorales</taxon>
        <taxon>Mucorineae</taxon>
        <taxon>Rhizopodaceae</taxon>
        <taxon>Rhizopus</taxon>
    </lineage>
</organism>
<gene>
    <name evidence="2" type="ORF">G6F51_007900</name>
</gene>
<dbReference type="AlphaFoldDB" id="A0A9P7C8L3"/>
<evidence type="ECO:0000313" key="3">
    <source>
        <dbReference type="Proteomes" id="UP000717996"/>
    </source>
</evidence>
<evidence type="ECO:0000256" key="1">
    <source>
        <dbReference type="SAM" id="MobiDB-lite"/>
    </source>
</evidence>
<sequence length="128" mass="15161">MLDSDFSDELVINEEVEEFKRMNYTSSEEEEEDYIYYKPTAPPPSPQEPSMLDMIFSNKEDNKSIYKERELMEHAQTLDKLLRRTLQQNKHPKLKNIMKAAASDKLKKTFIIDEETSIMIHELREMGL</sequence>
<feature type="region of interest" description="Disordered" evidence="1">
    <location>
        <begin position="23"/>
        <end position="51"/>
    </location>
</feature>
<comment type="caution">
    <text evidence="2">The sequence shown here is derived from an EMBL/GenBank/DDBJ whole genome shotgun (WGS) entry which is preliminary data.</text>
</comment>
<reference evidence="2" key="1">
    <citation type="journal article" date="2020" name="Microb. Genom.">
        <title>Genetic diversity of clinical and environmental Mucorales isolates obtained from an investigation of mucormycosis cases among solid organ transplant recipients.</title>
        <authorList>
            <person name="Nguyen M.H."/>
            <person name="Kaul D."/>
            <person name="Muto C."/>
            <person name="Cheng S.J."/>
            <person name="Richter R.A."/>
            <person name="Bruno V.M."/>
            <person name="Liu G."/>
            <person name="Beyhan S."/>
            <person name="Sundermann A.J."/>
            <person name="Mounaud S."/>
            <person name="Pasculle A.W."/>
            <person name="Nierman W.C."/>
            <person name="Driscoll E."/>
            <person name="Cumbie R."/>
            <person name="Clancy C.J."/>
            <person name="Dupont C.L."/>
        </authorList>
    </citation>
    <scope>NUCLEOTIDE SEQUENCE</scope>
    <source>
        <strain evidence="2">GL16</strain>
    </source>
</reference>